<feature type="compositionally biased region" description="Polar residues" evidence="2">
    <location>
        <begin position="68"/>
        <end position="85"/>
    </location>
</feature>
<dbReference type="Gene3D" id="3.30.800.10">
    <property type="entry name" value="Phosphatidylinositol Phosphate Kinase II Beta"/>
    <property type="match status" value="1"/>
</dbReference>
<sequence>MEDQSDREVKAAASMWSTAETQILDNRNYNTQAEESLPKPPPPSYKQSPTNSTRNTPFPKSPTKIIHEQNTSTRRSSVTSPQKNSKAPMIPVENDFEIEEGTPAAEALKANADVKVTKVAKAARYLHINAVRRNAKKILHVGSGVKRGKPPRVPNMDNDSSQPRLSDVEDFMKESKYLDVLVESIHENEDDGHSLELVSLDEPNVHSNQPGNKSLATGGIELLKPKIEEEDTAVASLRVEDSSRVGTMSPLDIKSVSSYSSDEGVPTKIAVLEQQPSLMLLDTKGKKQEVILNRKMKRKLKKREKKKKKRSYVKGKKIDGQHELYTLSIAMMLGLRYSIFLTNNQIAEDRRNNHMWLDSDEFMKVEKYIFRPDGRDNTPPHQLNHTFKFKDYSPIPFAFIRRMFGINEYEYHHSVCGNANFIEFISNAKSGQFFFYSSDGKYMIKTMTNAESKFLRRILPHYFKHCAQNPNTILTKFLGMYRVKLYHLRRSVKFVIMNSVFDTDKVLSSFFDLKGSVIGRNAKPNESVQKDNDLRKNIASSAIRLPDQVRERLRDQVKRDCEFLKNMKIMDYSMLVGIHYIPVKNSKKTDISGLTFRGPRKPRQKVERSRSDPAVGKCTSAASPQLSPAIVEKCINSSHHNRSLSDATYNFNTGTISPTKKEADETRTLRASLPGKMPALPNLSPVEQKQDNSSIISFTSNMSFGYDEDDENSHLELPREPSYLKSPTNMSTFDKNFIEERERIDRRREKAIEQNYWPFHRHYELNGDRRIVPMKAEVVRTDDTNDLGARYDNGNTVCTNCFGDPSSFDPNLQECREKLTLDDFSPPITSRKDGGLMMDLSSVHLPMKVTTGGKTQECEGKIYCMGIIDILQQFNVRKRIEARYRKIKGGEIGASCVHPDVYADRFVEFFDEYTLAHGLPNRYTVVSLMTVECSSSQSNENNPSLSRVIDPSGESDRVMYKNHNVARKEATPLTGERRKEALKNAQKAFGSSPKKERRDPRGRLASKP</sequence>
<reference evidence="4 5" key="1">
    <citation type="journal article" date="2021" name="Sci. Rep.">
        <title>The genome of the diatom Chaetoceros tenuissimus carries an ancient integrated fragment of an extant virus.</title>
        <authorList>
            <person name="Hongo Y."/>
            <person name="Kimura K."/>
            <person name="Takaki Y."/>
            <person name="Yoshida Y."/>
            <person name="Baba S."/>
            <person name="Kobayashi G."/>
            <person name="Nagasaki K."/>
            <person name="Hano T."/>
            <person name="Tomaru Y."/>
        </authorList>
    </citation>
    <scope>NUCLEOTIDE SEQUENCE [LARGE SCALE GENOMIC DNA]</scope>
    <source>
        <strain evidence="4 5">NIES-3715</strain>
    </source>
</reference>
<keyword evidence="5" id="KW-1185">Reference proteome</keyword>
<evidence type="ECO:0000256" key="2">
    <source>
        <dbReference type="SAM" id="MobiDB-lite"/>
    </source>
</evidence>
<dbReference type="CDD" id="cd00139">
    <property type="entry name" value="PIPKc"/>
    <property type="match status" value="1"/>
</dbReference>
<dbReference type="Proteomes" id="UP001054902">
    <property type="component" value="Unassembled WGS sequence"/>
</dbReference>
<evidence type="ECO:0000256" key="1">
    <source>
        <dbReference type="PROSITE-ProRule" id="PRU00781"/>
    </source>
</evidence>
<feature type="region of interest" description="Disordered" evidence="2">
    <location>
        <begin position="709"/>
        <end position="730"/>
    </location>
</feature>
<evidence type="ECO:0000313" key="4">
    <source>
        <dbReference type="EMBL" id="GFH45458.1"/>
    </source>
</evidence>
<feature type="region of interest" description="Disordered" evidence="2">
    <location>
        <begin position="592"/>
        <end position="621"/>
    </location>
</feature>
<gene>
    <name evidence="4" type="ORF">CTEN210_01932</name>
</gene>
<dbReference type="InterPro" id="IPR002498">
    <property type="entry name" value="PInositol-4-P-4/5-kinase_core"/>
</dbReference>
<keyword evidence="1" id="KW-0418">Kinase</keyword>
<dbReference type="GO" id="GO:0005524">
    <property type="term" value="F:ATP binding"/>
    <property type="evidence" value="ECO:0007669"/>
    <property type="project" value="UniProtKB-UniRule"/>
</dbReference>
<dbReference type="PANTHER" id="PTHR23086:SF8">
    <property type="entry name" value="PHOSPHATIDYLINOSITOL 5-PHOSPHATE 4-KINASE, ISOFORM A"/>
    <property type="match status" value="1"/>
</dbReference>
<feature type="compositionally biased region" description="Polar residues" evidence="2">
    <location>
        <begin position="935"/>
        <end position="945"/>
    </location>
</feature>
<evidence type="ECO:0000313" key="5">
    <source>
        <dbReference type="Proteomes" id="UP001054902"/>
    </source>
</evidence>
<dbReference type="GO" id="GO:0005886">
    <property type="term" value="C:plasma membrane"/>
    <property type="evidence" value="ECO:0007669"/>
    <property type="project" value="TreeGrafter"/>
</dbReference>
<dbReference type="SMART" id="SM00330">
    <property type="entry name" value="PIPKc"/>
    <property type="match status" value="1"/>
</dbReference>
<dbReference type="Gene3D" id="3.30.810.10">
    <property type="entry name" value="2-Layer Sandwich"/>
    <property type="match status" value="2"/>
</dbReference>
<dbReference type="PANTHER" id="PTHR23086">
    <property type="entry name" value="PHOSPHATIDYLINOSITOL-4-PHOSPHATE 5-KINASE"/>
    <property type="match status" value="1"/>
</dbReference>
<dbReference type="InterPro" id="IPR027483">
    <property type="entry name" value="PInositol-4-P-4/5-kinase_C_sf"/>
</dbReference>
<dbReference type="Pfam" id="PF01504">
    <property type="entry name" value="PIP5K"/>
    <property type="match status" value="2"/>
</dbReference>
<dbReference type="EMBL" id="BLLK01000020">
    <property type="protein sequence ID" value="GFH45458.1"/>
    <property type="molecule type" value="Genomic_DNA"/>
</dbReference>
<protein>
    <recommendedName>
        <fullName evidence="3">PIPK domain-containing protein</fullName>
    </recommendedName>
</protein>
<comment type="caution">
    <text evidence="4">The sequence shown here is derived from an EMBL/GenBank/DDBJ whole genome shotgun (WGS) entry which is preliminary data.</text>
</comment>
<keyword evidence="1" id="KW-0067">ATP-binding</keyword>
<keyword evidence="1" id="KW-0547">Nucleotide-binding</keyword>
<dbReference type="PROSITE" id="PS51455">
    <property type="entry name" value="PIPK"/>
    <property type="match status" value="1"/>
</dbReference>
<dbReference type="InterPro" id="IPR023610">
    <property type="entry name" value="PInositol-4/5-P-5/4-kinase"/>
</dbReference>
<dbReference type="GO" id="GO:0016308">
    <property type="term" value="F:1-phosphatidylinositol-4-phosphate 5-kinase activity"/>
    <property type="evidence" value="ECO:0007669"/>
    <property type="project" value="TreeGrafter"/>
</dbReference>
<feature type="region of interest" description="Disordered" evidence="2">
    <location>
        <begin position="1"/>
        <end position="88"/>
    </location>
</feature>
<keyword evidence="1" id="KW-0808">Transferase</keyword>
<feature type="compositionally biased region" description="Basic and acidic residues" evidence="2">
    <location>
        <begin position="966"/>
        <end position="982"/>
    </location>
</feature>
<feature type="compositionally biased region" description="Polar residues" evidence="2">
    <location>
        <begin position="15"/>
        <end position="34"/>
    </location>
</feature>
<name>A0AAD3CGK7_9STRA</name>
<feature type="compositionally biased region" description="Basic and acidic residues" evidence="2">
    <location>
        <begin position="1"/>
        <end position="10"/>
    </location>
</feature>
<feature type="region of interest" description="Disordered" evidence="2">
    <location>
        <begin position="962"/>
        <end position="1008"/>
    </location>
</feature>
<dbReference type="GO" id="GO:0046854">
    <property type="term" value="P:phosphatidylinositol phosphate biosynthetic process"/>
    <property type="evidence" value="ECO:0007669"/>
    <property type="project" value="TreeGrafter"/>
</dbReference>
<proteinExistence type="predicted"/>
<dbReference type="SUPFAM" id="SSF56104">
    <property type="entry name" value="SAICAR synthase-like"/>
    <property type="match status" value="2"/>
</dbReference>
<feature type="region of interest" description="Disordered" evidence="2">
    <location>
        <begin position="143"/>
        <end position="164"/>
    </location>
</feature>
<organism evidence="4 5">
    <name type="scientific">Chaetoceros tenuissimus</name>
    <dbReference type="NCBI Taxonomy" id="426638"/>
    <lineage>
        <taxon>Eukaryota</taxon>
        <taxon>Sar</taxon>
        <taxon>Stramenopiles</taxon>
        <taxon>Ochrophyta</taxon>
        <taxon>Bacillariophyta</taxon>
        <taxon>Coscinodiscophyceae</taxon>
        <taxon>Chaetocerotophycidae</taxon>
        <taxon>Chaetocerotales</taxon>
        <taxon>Chaetocerotaceae</taxon>
        <taxon>Chaetoceros</taxon>
    </lineage>
</organism>
<accession>A0AAD3CGK7</accession>
<dbReference type="AlphaFoldDB" id="A0AAD3CGK7"/>
<feature type="region of interest" description="Disordered" evidence="2">
    <location>
        <begin position="935"/>
        <end position="954"/>
    </location>
</feature>
<feature type="domain" description="PIPK" evidence="3">
    <location>
        <begin position="327"/>
        <end position="914"/>
    </location>
</feature>
<evidence type="ECO:0000259" key="3">
    <source>
        <dbReference type="PROSITE" id="PS51455"/>
    </source>
</evidence>
<dbReference type="InterPro" id="IPR027484">
    <property type="entry name" value="PInositol-4-P-5-kinase_N"/>
</dbReference>
<feature type="compositionally biased region" description="Basic and acidic residues" evidence="2">
    <location>
        <begin position="993"/>
        <end position="1002"/>
    </location>
</feature>